<keyword evidence="3" id="KW-1185">Reference proteome</keyword>
<proteinExistence type="predicted"/>
<feature type="chain" id="PRO_5046045552" description="Lipoprotein" evidence="1">
    <location>
        <begin position="34"/>
        <end position="397"/>
    </location>
</feature>
<dbReference type="InterPro" id="IPR012338">
    <property type="entry name" value="Beta-lactam/transpept-like"/>
</dbReference>
<dbReference type="RefSeq" id="WP_381168680.1">
    <property type="nucleotide sequence ID" value="NZ_JBHSFK010000016.1"/>
</dbReference>
<organism evidence="2 3">
    <name type="scientific">Streptomyces vulcanius</name>
    <dbReference type="NCBI Taxonomy" id="1441876"/>
    <lineage>
        <taxon>Bacteria</taxon>
        <taxon>Bacillati</taxon>
        <taxon>Actinomycetota</taxon>
        <taxon>Actinomycetes</taxon>
        <taxon>Kitasatosporales</taxon>
        <taxon>Streptomycetaceae</taxon>
        <taxon>Streptomyces</taxon>
    </lineage>
</organism>
<evidence type="ECO:0000313" key="2">
    <source>
        <dbReference type="EMBL" id="MFC4502706.1"/>
    </source>
</evidence>
<name>A0ABV9AZ25_9ACTN</name>
<evidence type="ECO:0000256" key="1">
    <source>
        <dbReference type="SAM" id="SignalP"/>
    </source>
</evidence>
<evidence type="ECO:0000313" key="3">
    <source>
        <dbReference type="Proteomes" id="UP001595839"/>
    </source>
</evidence>
<comment type="caution">
    <text evidence="2">The sequence shown here is derived from an EMBL/GenBank/DDBJ whole genome shotgun (WGS) entry which is preliminary data.</text>
</comment>
<protein>
    <recommendedName>
        <fullName evidence="4">Lipoprotein</fullName>
    </recommendedName>
</protein>
<evidence type="ECO:0008006" key="4">
    <source>
        <dbReference type="Google" id="ProtNLM"/>
    </source>
</evidence>
<feature type="signal peptide" evidence="1">
    <location>
        <begin position="1"/>
        <end position="33"/>
    </location>
</feature>
<dbReference type="EMBL" id="JBHSFK010000016">
    <property type="protein sequence ID" value="MFC4502706.1"/>
    <property type="molecule type" value="Genomic_DNA"/>
</dbReference>
<dbReference type="Gene3D" id="3.40.710.10">
    <property type="entry name" value="DD-peptidase/beta-lactamase superfamily"/>
    <property type="match status" value="1"/>
</dbReference>
<sequence length="397" mass="42078">MGVERARNGLVAVVRWCVLAVLLLCAAAGPAYAAGSPAGRARDAPAAAPAVTVPAGVTAGVAVFDRQTGTFTEQLNPRMRFRSASVVKLLIALDHLWNKGPGYSLSTDDRARFDLMLRSSDDDSASSYWSQNGGSAIVDRMVSRLGLADTAGPPAGYPGAWGYTALSAADTVRIYRYVLDTAPAAARDLIMDNLRQSTRCGTDGFDQRFGIPASFERPWAVKQGWSGFGANSTCSGTGASTASDVTPDTTPDVGVADVDLTQRALHSTGTVGAGDRSIVAVYTLQPTSTTFGAAYTDLNRLVRSLNVPGSVRPAGTWFGTWGTDVRVRAGTDTSSTVLTRLPAGVEVLIGCQKQGQRVEVPPYVNDWWAYLPLYGGYITNIYVSSPENRLPDVPLCR</sequence>
<reference evidence="3" key="1">
    <citation type="journal article" date="2019" name="Int. J. Syst. Evol. Microbiol.">
        <title>The Global Catalogue of Microorganisms (GCM) 10K type strain sequencing project: providing services to taxonomists for standard genome sequencing and annotation.</title>
        <authorList>
            <consortium name="The Broad Institute Genomics Platform"/>
            <consortium name="The Broad Institute Genome Sequencing Center for Infectious Disease"/>
            <person name="Wu L."/>
            <person name="Ma J."/>
        </authorList>
    </citation>
    <scope>NUCLEOTIDE SEQUENCE [LARGE SCALE GENOMIC DNA]</scope>
    <source>
        <strain evidence="3">CGMCC 4.7177</strain>
    </source>
</reference>
<keyword evidence="1" id="KW-0732">Signal</keyword>
<dbReference type="SUPFAM" id="SSF56601">
    <property type="entry name" value="beta-lactamase/transpeptidase-like"/>
    <property type="match status" value="1"/>
</dbReference>
<accession>A0ABV9AZ25</accession>
<gene>
    <name evidence="2" type="ORF">ACFPIH_24865</name>
</gene>
<dbReference type="Proteomes" id="UP001595839">
    <property type="component" value="Unassembled WGS sequence"/>
</dbReference>